<evidence type="ECO:0000256" key="9">
    <source>
        <dbReference type="SAM" id="MobiDB-lite"/>
    </source>
</evidence>
<dbReference type="PANTHER" id="PTHR11226:SF0">
    <property type="entry name" value="UDP-GLUCOSE:GLYCOPROTEIN GLUCOSYLTRANSFERASE"/>
    <property type="match status" value="1"/>
</dbReference>
<comment type="pathway">
    <text evidence="3">Protein modification; protein glycosylation.</text>
</comment>
<comment type="cofactor">
    <cofactor evidence="1">
        <name>Ca(2+)</name>
        <dbReference type="ChEBI" id="CHEBI:29108"/>
    </cofactor>
</comment>
<keyword evidence="5 16" id="KW-0808">Transferase</keyword>
<dbReference type="Pfam" id="PF18401">
    <property type="entry name" value="Thioredoxin_13"/>
    <property type="match status" value="1"/>
</dbReference>
<dbReference type="Pfam" id="PF18402">
    <property type="entry name" value="Thioredoxin_14"/>
    <property type="match status" value="1"/>
</dbReference>
<evidence type="ECO:0000256" key="2">
    <source>
        <dbReference type="ARBA" id="ARBA00004319"/>
    </source>
</evidence>
<dbReference type="Pfam" id="PF06427">
    <property type="entry name" value="UDP-g_GGTase"/>
    <property type="match status" value="1"/>
</dbReference>
<dbReference type="GO" id="GO:0018279">
    <property type="term" value="P:protein N-linked glycosylation via asparagine"/>
    <property type="evidence" value="ECO:0007669"/>
    <property type="project" value="TreeGrafter"/>
</dbReference>
<dbReference type="InterPro" id="IPR029044">
    <property type="entry name" value="Nucleotide-diphossugar_trans"/>
</dbReference>
<evidence type="ECO:0000259" key="11">
    <source>
        <dbReference type="Pfam" id="PF18400"/>
    </source>
</evidence>
<feature type="region of interest" description="Disordered" evidence="9">
    <location>
        <begin position="1562"/>
        <end position="1600"/>
    </location>
</feature>
<evidence type="ECO:0000256" key="4">
    <source>
        <dbReference type="ARBA" id="ARBA00006351"/>
    </source>
</evidence>
<evidence type="ECO:0000259" key="12">
    <source>
        <dbReference type="Pfam" id="PF18401"/>
    </source>
</evidence>
<evidence type="ECO:0000256" key="1">
    <source>
        <dbReference type="ARBA" id="ARBA00001913"/>
    </source>
</evidence>
<feature type="domain" description="UGGT thioredoxin-like" evidence="11">
    <location>
        <begin position="33"/>
        <end position="206"/>
    </location>
</feature>
<evidence type="ECO:0000256" key="6">
    <source>
        <dbReference type="ARBA" id="ARBA00022729"/>
    </source>
</evidence>
<dbReference type="UniPathway" id="UPA00378"/>
<dbReference type="InterPro" id="IPR040692">
    <property type="entry name" value="UGGT_TRXL_3"/>
</dbReference>
<dbReference type="InterPro" id="IPR040693">
    <property type="entry name" value="UGGT_TRXL_1"/>
</dbReference>
<dbReference type="CDD" id="cd06432">
    <property type="entry name" value="GT8_HUGT1_C_like"/>
    <property type="match status" value="1"/>
</dbReference>
<dbReference type="Gene3D" id="3.90.550.10">
    <property type="entry name" value="Spore Coat Polysaccharide Biosynthesis Protein SpsA, Chain A"/>
    <property type="match status" value="1"/>
</dbReference>
<reference evidence="16" key="1">
    <citation type="submission" date="2014-08" db="EMBL/GenBank/DDBJ databases">
        <authorList>
            <person name="Sharma Rahul"/>
            <person name="Thines Marco"/>
        </authorList>
    </citation>
    <scope>NUCLEOTIDE SEQUENCE</scope>
</reference>
<dbReference type="InterPro" id="IPR009448">
    <property type="entry name" value="UDP-g_GGtrans"/>
</dbReference>
<evidence type="ECO:0000313" key="16">
    <source>
        <dbReference type="EMBL" id="CED83771.1"/>
    </source>
</evidence>
<dbReference type="GO" id="GO:0005788">
    <property type="term" value="C:endoplasmic reticulum lumen"/>
    <property type="evidence" value="ECO:0007669"/>
    <property type="project" value="UniProtKB-SubCell"/>
</dbReference>
<evidence type="ECO:0000256" key="5">
    <source>
        <dbReference type="ARBA" id="ARBA00022679"/>
    </source>
</evidence>
<dbReference type="EMBL" id="LN483157">
    <property type="protein sequence ID" value="CED83771.1"/>
    <property type="molecule type" value="Genomic_DNA"/>
</dbReference>
<feature type="compositionally biased region" description="Basic and acidic residues" evidence="9">
    <location>
        <begin position="1565"/>
        <end position="1600"/>
    </location>
</feature>
<evidence type="ECO:0000256" key="8">
    <source>
        <dbReference type="ARBA" id="ARBA00023180"/>
    </source>
</evidence>
<evidence type="ECO:0000259" key="15">
    <source>
        <dbReference type="Pfam" id="PF18404"/>
    </source>
</evidence>
<keyword evidence="6 10" id="KW-0732">Signal</keyword>
<evidence type="ECO:0000256" key="7">
    <source>
        <dbReference type="ARBA" id="ARBA00022824"/>
    </source>
</evidence>
<evidence type="ECO:0000259" key="14">
    <source>
        <dbReference type="Pfam" id="PF18403"/>
    </source>
</evidence>
<keyword evidence="8" id="KW-0325">Glycoprotein</keyword>
<feature type="chain" id="PRO_5002522167" evidence="10">
    <location>
        <begin position="18"/>
        <end position="1600"/>
    </location>
</feature>
<name>A0A0F7SQQ6_PHARH</name>
<evidence type="ECO:0000256" key="10">
    <source>
        <dbReference type="SAM" id="SignalP"/>
    </source>
</evidence>
<evidence type="ECO:0000259" key="13">
    <source>
        <dbReference type="Pfam" id="PF18402"/>
    </source>
</evidence>
<dbReference type="InterPro" id="IPR040525">
    <property type="entry name" value="UGGT_TRXL_4"/>
</dbReference>
<dbReference type="InterPro" id="IPR040497">
    <property type="entry name" value="Glyco_transf_24"/>
</dbReference>
<protein>
    <submittedName>
        <fullName evidence="16">UDP-glucose:glycoprotein glucosyltransferase</fullName>
    </submittedName>
</protein>
<feature type="domain" description="UGGT thioredoxin-like" evidence="13">
    <location>
        <begin position="450"/>
        <end position="733"/>
    </location>
</feature>
<dbReference type="Pfam" id="PF18404">
    <property type="entry name" value="Glyco_transf_24"/>
    <property type="match status" value="1"/>
</dbReference>
<comment type="subcellular location">
    <subcellularLocation>
        <location evidence="2">Endoplasmic reticulum lumen</location>
    </subcellularLocation>
</comment>
<dbReference type="GO" id="GO:0003980">
    <property type="term" value="F:UDP-glucose:glycoprotein glucosyltransferase activity"/>
    <property type="evidence" value="ECO:0007669"/>
    <property type="project" value="InterPro"/>
</dbReference>
<feature type="domain" description="UGGT thioredoxin-like" evidence="12">
    <location>
        <begin position="298"/>
        <end position="435"/>
    </location>
</feature>
<evidence type="ECO:0000256" key="3">
    <source>
        <dbReference type="ARBA" id="ARBA00004922"/>
    </source>
</evidence>
<dbReference type="InterPro" id="IPR040694">
    <property type="entry name" value="UGGT_TRXL_2"/>
</dbReference>
<proteinExistence type="inferred from homology"/>
<comment type="similarity">
    <text evidence="4">Belongs to the glycosyltransferase 8 family.</text>
</comment>
<dbReference type="Pfam" id="PF18400">
    <property type="entry name" value="Thioredoxin_12"/>
    <property type="match status" value="1"/>
</dbReference>
<accession>A0A0F7SQQ6</accession>
<dbReference type="GO" id="GO:0036503">
    <property type="term" value="P:ERAD pathway"/>
    <property type="evidence" value="ECO:0007669"/>
    <property type="project" value="TreeGrafter"/>
</dbReference>
<sequence length="1600" mass="179725">MRLSLALLMTCTVVVAAQKHVNLQLETVWQDHPFLFSILEQTSLNSPEAYLPILTHLSQRPDFPILAANSTALYHAAHALLPNYLHPSQIPAWDLGLAAGESAPAVEALLSVHQMLVDPEMNDCGAWVEWNGKRGCGPDGAVEVLGLGKGKEGINWDESINSTIRSYPFDHLLCLNIDSTLPPLTLYFAPSSTLFPPLLHLLQSFPELPLLVRYRMDPPLVSDLEGSSQATFVPVKKQKGVPVQGWGVEMVLKKMEYSSVDDRQDNVFNEEQIKEKRIIPEEDPILTEALGNDPWRENATPLNEVELTQLPFATASLILSHPSPLVALELLSQSFPLFTNALSRLPFDPKEPDNRALIKEGSFNRKQWEQLGGAGVGWQGSRREVEGRVWIDGKEIQAGKEGIFDLLPVVRRSISHSLALTELGLTPSQASSLLTLPQREPPIFDGLVDASDRMEMEAEGLVLEDQDLGEKTEKSGGVEGVVLWWNNLETDSRYKKWRSDLKMLLRQQPGQVPQLKRNLLNVIVSVDLSTTFGMEVLIGPVNQFINRGLGIRFGMVEVLDGEAGVATRMARLTRHLVKTYGRASTMQFLSHVVQSSPTPDISLTLVEKIYARFIQYVEPLGFEGDRQNAPRLLSFVEVISEAHEKRERATYKWIERLDLKGPDGGRLTFVNGKAVERTETQAWIRALQVELSKDLVFLTERIEAGHLADTVGIPVEVANYFYDLPQTSNRRTGAIFEGKGADESRLKVANMNDVLRKVNENSDIGQRWIYPDGSSKTPLSIWIAGDLDSEQGLGLVWEALVAMQSTPFRLSFLHKPKRLLERSSRTLLSTLLFETMHDPILGSATPSTLLEIIDKAEIAPVHESSTQPSGEDEAAKVYWEGGRHALGPRGLDVADGEVILVVNGRIIKSDANRIFDSHDYEVLLRHELHVRAEPIVDALEEFYDNTSVFDRTTYSNLVAFTSSTVSQAVAEDVVPGMFGVASASTRSQAYELFRSDKTSFEIGHKATALLRIVAIMDPATEFAQKWSTTLRVLSEMNFVYVKVILLPSGVLNETPLKRFYRLNLQSKVTFEDDEQTRSRVSFQNLPQEPIFTLGVETPPSWLVTPKESVHDLDNLKLIDLTSDVEPVFELRTLVVEGHARETKTGSPPRGLQIELTDSNGQPMADTSVMANLGYFQLKANPGVLSLRIREGRGREIYELASVGTSGWQSPPTNETGPEVPIYSFSTGLTIYPQMSRKMGKELDDVLEIIDVKPSFLNSLKSRISSLFGSKTDEIAPIKKNADINIFTVASGLLYERFAYIMAISVMRHTNSTVKFWFIENFLSPSFLEFIPHLAKEYGFEYELVTYKWPSWLTGQKEKQRLIWGYKILFLDVLFPMDLNKVIFVDADQIVRTDLKELVDEDLHGAPYAYAPMGDDREEVEGFRFWKTGYWKEALRGRPYHISALYAVDLDRFRQIAAGDRLRGQYQGLSQDPNSLANLDQDLPNSMQDQLRIHTLDKSWLWCATWCSAESLKDAKTIDLCQDPQTKEPKLARARRIPEWEVYDSEVASLAARLSKESVIRSGPVEIDKLDRDGKKSEMVEEYEQSDHAHQGEADQKRDEL</sequence>
<feature type="signal peptide" evidence="10">
    <location>
        <begin position="1"/>
        <end position="17"/>
    </location>
</feature>
<dbReference type="Pfam" id="PF18403">
    <property type="entry name" value="Thioredoxin_15"/>
    <property type="match status" value="1"/>
</dbReference>
<feature type="domain" description="Glucosyltransferase 24 catalytic" evidence="15">
    <location>
        <begin position="1283"/>
        <end position="1548"/>
    </location>
</feature>
<feature type="domain" description="UDP-glucose:glycoprotein glucosyltransferase thioredoxin-like" evidence="14">
    <location>
        <begin position="770"/>
        <end position="966"/>
    </location>
</feature>
<keyword evidence="7" id="KW-0256">Endoplasmic reticulum</keyword>
<dbReference type="PANTHER" id="PTHR11226">
    <property type="entry name" value="UDP-GLUCOSE GLYCOPROTEIN:GLUCOSYLTRANSFERASE"/>
    <property type="match status" value="1"/>
</dbReference>
<organism evidence="16">
    <name type="scientific">Phaffia rhodozyma</name>
    <name type="common">Yeast</name>
    <name type="synonym">Xanthophyllomyces dendrorhous</name>
    <dbReference type="NCBI Taxonomy" id="264483"/>
    <lineage>
        <taxon>Eukaryota</taxon>
        <taxon>Fungi</taxon>
        <taxon>Dikarya</taxon>
        <taxon>Basidiomycota</taxon>
        <taxon>Agaricomycotina</taxon>
        <taxon>Tremellomycetes</taxon>
        <taxon>Cystofilobasidiales</taxon>
        <taxon>Mrakiaceae</taxon>
        <taxon>Phaffia</taxon>
    </lineage>
</organism>
<dbReference type="SUPFAM" id="SSF53448">
    <property type="entry name" value="Nucleotide-diphospho-sugar transferases"/>
    <property type="match status" value="1"/>
</dbReference>
<dbReference type="GO" id="GO:0051082">
    <property type="term" value="F:unfolded protein binding"/>
    <property type="evidence" value="ECO:0007669"/>
    <property type="project" value="TreeGrafter"/>
</dbReference>